<dbReference type="InterPro" id="IPR036396">
    <property type="entry name" value="Cyt_P450_sf"/>
</dbReference>
<evidence type="ECO:0000256" key="4">
    <source>
        <dbReference type="ARBA" id="ARBA00022723"/>
    </source>
</evidence>
<keyword evidence="11" id="KW-1185">Reference proteome</keyword>
<evidence type="ECO:0000256" key="1">
    <source>
        <dbReference type="ARBA" id="ARBA00001971"/>
    </source>
</evidence>
<keyword evidence="6 8" id="KW-0408">Iron</keyword>
<reference evidence="10 11" key="1">
    <citation type="journal article" date="2017" name="Nat. Commun.">
        <title>Genome assembly with in vitro proximity ligation data and whole-genome triplication in lettuce.</title>
        <authorList>
            <person name="Reyes-Chin-Wo S."/>
            <person name="Wang Z."/>
            <person name="Yang X."/>
            <person name="Kozik A."/>
            <person name="Arikit S."/>
            <person name="Song C."/>
            <person name="Xia L."/>
            <person name="Froenicke L."/>
            <person name="Lavelle D.O."/>
            <person name="Truco M.J."/>
            <person name="Xia R."/>
            <person name="Zhu S."/>
            <person name="Xu C."/>
            <person name="Xu H."/>
            <person name="Xu X."/>
            <person name="Cox K."/>
            <person name="Korf I."/>
            <person name="Meyers B.C."/>
            <person name="Michelmore R.W."/>
        </authorList>
    </citation>
    <scope>NUCLEOTIDE SEQUENCE [LARGE SCALE GENOMIC DNA]</scope>
    <source>
        <strain evidence="11">cv. Salinas</strain>
        <tissue evidence="10">Seedlings</tissue>
    </source>
</reference>
<dbReference type="Pfam" id="PF00067">
    <property type="entry name" value="p450"/>
    <property type="match status" value="1"/>
</dbReference>
<evidence type="ECO:0000256" key="7">
    <source>
        <dbReference type="ARBA" id="ARBA00023033"/>
    </source>
</evidence>
<comment type="caution">
    <text evidence="10">The sequence shown here is derived from an EMBL/GenBank/DDBJ whole genome shotgun (WGS) entry which is preliminary data.</text>
</comment>
<protein>
    <recommendedName>
        <fullName evidence="12">Cytochrome P450</fullName>
    </recommendedName>
</protein>
<dbReference type="InterPro" id="IPR002401">
    <property type="entry name" value="Cyt_P450_E_grp-I"/>
</dbReference>
<dbReference type="InterPro" id="IPR001128">
    <property type="entry name" value="Cyt_P450"/>
</dbReference>
<evidence type="ECO:0000256" key="2">
    <source>
        <dbReference type="ARBA" id="ARBA00010617"/>
    </source>
</evidence>
<comment type="cofactor">
    <cofactor evidence="1 8">
        <name>heme</name>
        <dbReference type="ChEBI" id="CHEBI:30413"/>
    </cofactor>
</comment>
<dbReference type="Gramene" id="rna-gnl|WGS:NBSK|LSAT_6X90461_mrna">
    <property type="protein sequence ID" value="cds-PLY99050.1"/>
    <property type="gene ID" value="gene-LSAT_6X90461"/>
</dbReference>
<dbReference type="InterPro" id="IPR017972">
    <property type="entry name" value="Cyt_P450_CS"/>
</dbReference>
<evidence type="ECO:0000256" key="8">
    <source>
        <dbReference type="PIRSR" id="PIRSR602401-1"/>
    </source>
</evidence>
<dbReference type="PRINTS" id="PR00463">
    <property type="entry name" value="EP450I"/>
</dbReference>
<dbReference type="GO" id="GO:0004497">
    <property type="term" value="F:monooxygenase activity"/>
    <property type="evidence" value="ECO:0007669"/>
    <property type="project" value="UniProtKB-KW"/>
</dbReference>
<keyword evidence="4 8" id="KW-0479">Metal-binding</keyword>
<dbReference type="PROSITE" id="PS00086">
    <property type="entry name" value="CYTOCHROME_P450"/>
    <property type="match status" value="1"/>
</dbReference>
<name>A0A9R1XB83_LACSA</name>
<keyword evidence="7 9" id="KW-0503">Monooxygenase</keyword>
<evidence type="ECO:0000256" key="6">
    <source>
        <dbReference type="ARBA" id="ARBA00023004"/>
    </source>
</evidence>
<sequence length="524" mass="60221">MINYWLWWWEVDNERDNLSRNILTVSVPIILLLWHKLTSSYNRNTTLPLPPGPSGLPVVGYLPFLTSNLHQRFTDMSHRYGPIFSLWLGRKFHVVVNSVDLAKVVARDLDQTFANRSPPVTALTITYGALDIAWSNNNTHWRTMRKLLVSQVLSNANLDSCQVFRTEEVRKTVRNVYAKIGTKVDVNEVAFDTELEVVTSMLWGRSKSGKENDPGGVLHGFREVEFKIIELLGAPNVSDFIPMLSWFDLQGRKREMEKLKVHLDRIFDTIVEARIKAKMEGELEEIGRKDFLQILLEIKDQKDSPTSLNMDQIKGLLFDILTAATDTTSTMVEWVMTEILHNPGVKTKIQEELTEVFGMNIVEEHLLPKLSYLDAVVKETMRVHPPLPLLIQRSPDETCNVGGYLIPKGSIVYINVWAIHHDPKNWVNPFEFKPERFLKGKWDYNGNNLKFLPFGSGRRICPGIPLGEKMLMYILASLLHSFEWKLPEDDEEFDLSDEFGFVTKKRKPLVAIPSQRLSDESLYL</sequence>
<dbReference type="OrthoDB" id="2789670at2759"/>
<keyword evidence="5 9" id="KW-0560">Oxidoreductase</keyword>
<dbReference type="PRINTS" id="PR00385">
    <property type="entry name" value="P450"/>
</dbReference>
<dbReference type="GO" id="GO:0020037">
    <property type="term" value="F:heme binding"/>
    <property type="evidence" value="ECO:0007669"/>
    <property type="project" value="InterPro"/>
</dbReference>
<dbReference type="PANTHER" id="PTHR47951">
    <property type="entry name" value="OS08G0547900 PROTEIN"/>
    <property type="match status" value="1"/>
</dbReference>
<evidence type="ECO:0008006" key="12">
    <source>
        <dbReference type="Google" id="ProtNLM"/>
    </source>
</evidence>
<dbReference type="GO" id="GO:0016705">
    <property type="term" value="F:oxidoreductase activity, acting on paired donors, with incorporation or reduction of molecular oxygen"/>
    <property type="evidence" value="ECO:0007669"/>
    <property type="project" value="InterPro"/>
</dbReference>
<dbReference type="SUPFAM" id="SSF48264">
    <property type="entry name" value="Cytochrome P450"/>
    <property type="match status" value="1"/>
</dbReference>
<proteinExistence type="inferred from homology"/>
<evidence type="ECO:0000256" key="5">
    <source>
        <dbReference type="ARBA" id="ARBA00023002"/>
    </source>
</evidence>
<organism evidence="10 11">
    <name type="scientific">Lactuca sativa</name>
    <name type="common">Garden lettuce</name>
    <dbReference type="NCBI Taxonomy" id="4236"/>
    <lineage>
        <taxon>Eukaryota</taxon>
        <taxon>Viridiplantae</taxon>
        <taxon>Streptophyta</taxon>
        <taxon>Embryophyta</taxon>
        <taxon>Tracheophyta</taxon>
        <taxon>Spermatophyta</taxon>
        <taxon>Magnoliopsida</taxon>
        <taxon>eudicotyledons</taxon>
        <taxon>Gunneridae</taxon>
        <taxon>Pentapetalae</taxon>
        <taxon>asterids</taxon>
        <taxon>campanulids</taxon>
        <taxon>Asterales</taxon>
        <taxon>Asteraceae</taxon>
        <taxon>Cichorioideae</taxon>
        <taxon>Cichorieae</taxon>
        <taxon>Lactucinae</taxon>
        <taxon>Lactuca</taxon>
    </lineage>
</organism>
<comment type="similarity">
    <text evidence="2 9">Belongs to the cytochrome P450 family.</text>
</comment>
<dbReference type="EMBL" id="NBSK02000006">
    <property type="protein sequence ID" value="KAJ0202142.1"/>
    <property type="molecule type" value="Genomic_DNA"/>
</dbReference>
<dbReference type="FunFam" id="1.10.630.10:FF:000126">
    <property type="entry name" value="Predicted protein"/>
    <property type="match status" value="1"/>
</dbReference>
<dbReference type="Proteomes" id="UP000235145">
    <property type="component" value="Unassembled WGS sequence"/>
</dbReference>
<gene>
    <name evidence="10" type="ORF">LSAT_V11C600332760</name>
</gene>
<accession>A0A9R1XB83</accession>
<evidence type="ECO:0000256" key="9">
    <source>
        <dbReference type="RuleBase" id="RU000461"/>
    </source>
</evidence>
<evidence type="ECO:0000256" key="3">
    <source>
        <dbReference type="ARBA" id="ARBA00022617"/>
    </source>
</evidence>
<keyword evidence="3 8" id="KW-0349">Heme</keyword>
<dbReference type="GO" id="GO:0005506">
    <property type="term" value="F:iron ion binding"/>
    <property type="evidence" value="ECO:0007669"/>
    <property type="project" value="InterPro"/>
</dbReference>
<dbReference type="PANTHER" id="PTHR47951:SF7">
    <property type="entry name" value="FLAVONOID 3',5'-HYDROXYLASE-LIKE ISOFORM X1"/>
    <property type="match status" value="1"/>
</dbReference>
<evidence type="ECO:0000313" key="11">
    <source>
        <dbReference type="Proteomes" id="UP000235145"/>
    </source>
</evidence>
<feature type="binding site" description="axial binding residue" evidence="8">
    <location>
        <position position="461"/>
    </location>
    <ligand>
        <name>heme</name>
        <dbReference type="ChEBI" id="CHEBI:30413"/>
    </ligand>
    <ligandPart>
        <name>Fe</name>
        <dbReference type="ChEBI" id="CHEBI:18248"/>
    </ligandPart>
</feature>
<dbReference type="Gene3D" id="1.10.630.10">
    <property type="entry name" value="Cytochrome P450"/>
    <property type="match status" value="1"/>
</dbReference>
<evidence type="ECO:0000313" key="10">
    <source>
        <dbReference type="EMBL" id="KAJ0202142.1"/>
    </source>
</evidence>
<dbReference type="AlphaFoldDB" id="A0A9R1XB83"/>